<accession>A0ABS9WGG2</accession>
<dbReference type="Pfam" id="PF00155">
    <property type="entry name" value="Aminotran_1_2"/>
    <property type="match status" value="1"/>
</dbReference>
<dbReference type="RefSeq" id="WP_242164699.1">
    <property type="nucleotide sequence ID" value="NZ_JAJMLW010000002.1"/>
</dbReference>
<keyword evidence="3 4" id="KW-0808">Transferase</keyword>
<proteinExistence type="inferred from homology"/>
<comment type="cofactor">
    <cofactor evidence="1 4">
        <name>pyridoxal 5'-phosphate</name>
        <dbReference type="ChEBI" id="CHEBI:597326"/>
    </cofactor>
</comment>
<evidence type="ECO:0000256" key="2">
    <source>
        <dbReference type="ARBA" id="ARBA00022576"/>
    </source>
</evidence>
<dbReference type="InterPro" id="IPR015424">
    <property type="entry name" value="PyrdxlP-dep_Trfase"/>
</dbReference>
<comment type="caution">
    <text evidence="6">The sequence shown here is derived from an EMBL/GenBank/DDBJ whole genome shotgun (WGS) entry which is preliminary data.</text>
</comment>
<keyword evidence="7" id="KW-1185">Reference proteome</keyword>
<dbReference type="EC" id="2.6.1.-" evidence="4"/>
<dbReference type="Gene3D" id="3.90.1150.10">
    <property type="entry name" value="Aspartate Aminotransferase, domain 1"/>
    <property type="match status" value="1"/>
</dbReference>
<evidence type="ECO:0000256" key="3">
    <source>
        <dbReference type="ARBA" id="ARBA00022679"/>
    </source>
</evidence>
<dbReference type="InterPro" id="IPR015421">
    <property type="entry name" value="PyrdxlP-dep_Trfase_major"/>
</dbReference>
<dbReference type="PROSITE" id="PS00105">
    <property type="entry name" value="AA_TRANSFER_CLASS_1"/>
    <property type="match status" value="1"/>
</dbReference>
<reference evidence="6" key="1">
    <citation type="submission" date="2021-11" db="EMBL/GenBank/DDBJ databases">
        <title>A Novel Adlercreutzia Species, isolated from a Allomyrina dichotoma larva feces.</title>
        <authorList>
            <person name="Suh M.K."/>
        </authorList>
    </citation>
    <scope>NUCLEOTIDE SEQUENCE</scope>
    <source>
        <strain evidence="6">JBNU-10</strain>
    </source>
</reference>
<comment type="similarity">
    <text evidence="4">Belongs to the class-I pyridoxal-phosphate-dependent aminotransferase family.</text>
</comment>
<evidence type="ECO:0000259" key="5">
    <source>
        <dbReference type="Pfam" id="PF00155"/>
    </source>
</evidence>
<evidence type="ECO:0000256" key="1">
    <source>
        <dbReference type="ARBA" id="ARBA00001933"/>
    </source>
</evidence>
<protein>
    <recommendedName>
        <fullName evidence="4">Aminotransferase</fullName>
        <ecNumber evidence="4">2.6.1.-</ecNumber>
    </recommendedName>
</protein>
<feature type="domain" description="Aminotransferase class I/classII large" evidence="5">
    <location>
        <begin position="31"/>
        <end position="381"/>
    </location>
</feature>
<dbReference type="InterPro" id="IPR015422">
    <property type="entry name" value="PyrdxlP-dep_Trfase_small"/>
</dbReference>
<evidence type="ECO:0000256" key="4">
    <source>
        <dbReference type="RuleBase" id="RU000481"/>
    </source>
</evidence>
<dbReference type="PANTHER" id="PTHR42832">
    <property type="entry name" value="AMINO ACID AMINOTRANSFERASE"/>
    <property type="match status" value="1"/>
</dbReference>
<dbReference type="SUPFAM" id="SSF53383">
    <property type="entry name" value="PLP-dependent transferases"/>
    <property type="match status" value="1"/>
</dbReference>
<evidence type="ECO:0000313" key="7">
    <source>
        <dbReference type="Proteomes" id="UP001430755"/>
    </source>
</evidence>
<dbReference type="CDD" id="cd00609">
    <property type="entry name" value="AAT_like"/>
    <property type="match status" value="1"/>
</dbReference>
<sequence>MRTAACLDEMAPYLFAQIDAKRDALRAQGIDVISLGIGDPDLPTPPHIVDAMAEAIRKPANHQYPDYAGSPAFRRACAAYMADRFGVELDPDAEVLALIGSKEGIAHLHTAFVDPGDYVLAPSIGYPVYSGGATLQSARTWFMPMRAEDGFLADFEATPPEVLERAKILFLGYPNNPTGACAPVEYLDRAIAFCLEHDLLLAYDNAYVDICFDGYRAPSILERPRARECCIEFFSLSKSYNMTGWRIAFACGNAQAVAALGTVKNNLDSGQFTAIQEAAAVALTGPQDCVDEMCALYQRRRDLVVDALRAIGLECEAPRATIYVWARVPDGDTSASFAERLLERAHVIVTPGSGYGPDGEGYVRISLTTPDERLVEAVRRIKEAM</sequence>
<dbReference type="EMBL" id="JAJMLW010000002">
    <property type="protein sequence ID" value="MCI2241953.1"/>
    <property type="molecule type" value="Genomic_DNA"/>
</dbReference>
<dbReference type="InterPro" id="IPR004839">
    <property type="entry name" value="Aminotransferase_I/II_large"/>
</dbReference>
<organism evidence="6 7">
    <name type="scientific">Adlercreutzia faecimuris</name>
    <dbReference type="NCBI Taxonomy" id="2897341"/>
    <lineage>
        <taxon>Bacteria</taxon>
        <taxon>Bacillati</taxon>
        <taxon>Actinomycetota</taxon>
        <taxon>Coriobacteriia</taxon>
        <taxon>Eggerthellales</taxon>
        <taxon>Eggerthellaceae</taxon>
        <taxon>Adlercreutzia</taxon>
    </lineage>
</organism>
<name>A0ABS9WGG2_9ACTN</name>
<dbReference type="Proteomes" id="UP001430755">
    <property type="component" value="Unassembled WGS sequence"/>
</dbReference>
<keyword evidence="2 4" id="KW-0032">Aminotransferase</keyword>
<gene>
    <name evidence="6" type="ORF">LPT13_06265</name>
</gene>
<dbReference type="InterPro" id="IPR004838">
    <property type="entry name" value="NHTrfase_class1_PyrdxlP-BS"/>
</dbReference>
<dbReference type="NCBIfam" id="NF006756">
    <property type="entry name" value="PRK09276.1"/>
    <property type="match status" value="1"/>
</dbReference>
<dbReference type="Gene3D" id="3.40.640.10">
    <property type="entry name" value="Type I PLP-dependent aspartate aminotransferase-like (Major domain)"/>
    <property type="match status" value="1"/>
</dbReference>
<evidence type="ECO:0000313" key="6">
    <source>
        <dbReference type="EMBL" id="MCI2241953.1"/>
    </source>
</evidence>
<dbReference type="PANTHER" id="PTHR42832:SF3">
    <property type="entry name" value="L-GLUTAMINE--4-(METHYLSULFANYL)-2-OXOBUTANOATE AMINOTRANSFERASE"/>
    <property type="match status" value="1"/>
</dbReference>
<dbReference type="GO" id="GO:0010285">
    <property type="term" value="F:L,L-diaminopimelate aminotransferase activity"/>
    <property type="evidence" value="ECO:0007669"/>
    <property type="project" value="UniProtKB-EC"/>
</dbReference>
<dbReference type="InterPro" id="IPR050881">
    <property type="entry name" value="LL-DAP_aminotransferase"/>
</dbReference>